<evidence type="ECO:0000256" key="2">
    <source>
        <dbReference type="SAM" id="Phobius"/>
    </source>
</evidence>
<keyword evidence="2" id="KW-0812">Transmembrane</keyword>
<dbReference type="Proteomes" id="UP000176287">
    <property type="component" value="Unassembled WGS sequence"/>
</dbReference>
<keyword evidence="2" id="KW-1133">Transmembrane helix</keyword>
<protein>
    <submittedName>
        <fullName evidence="3">Uncharacterized protein</fullName>
    </submittedName>
</protein>
<feature type="region of interest" description="Disordered" evidence="1">
    <location>
        <begin position="134"/>
        <end position="161"/>
    </location>
</feature>
<name>A0A1G2CHV1_9BACT</name>
<reference evidence="3 4" key="1">
    <citation type="journal article" date="2016" name="Nat. Commun.">
        <title>Thousands of microbial genomes shed light on interconnected biogeochemical processes in an aquifer system.</title>
        <authorList>
            <person name="Anantharaman K."/>
            <person name="Brown C.T."/>
            <person name="Hug L.A."/>
            <person name="Sharon I."/>
            <person name="Castelle C.J."/>
            <person name="Probst A.J."/>
            <person name="Thomas B.C."/>
            <person name="Singh A."/>
            <person name="Wilkins M.J."/>
            <person name="Karaoz U."/>
            <person name="Brodie E.L."/>
            <person name="Williams K.H."/>
            <person name="Hubbard S.S."/>
            <person name="Banfield J.F."/>
        </authorList>
    </citation>
    <scope>NUCLEOTIDE SEQUENCE [LARGE SCALE GENOMIC DNA]</scope>
</reference>
<sequence length="161" mass="17805">MNSSIITMFPKKFAIVGILLIVVAVVVMISVGVWLGSAISGGSAKVTASPYSAVYLANGDMYFGKLSWFPKPRLSNVWLLQRTVDRDNQPQVGVAEFSKAFWAPMDEINLNPKEIVWWTRLQNSSELVKAMENPQVVQQQAGQQQLPPAETSVPKNSQPEK</sequence>
<organism evidence="3 4">
    <name type="scientific">Candidatus Liptonbacteria bacterium RIFCSPLOWO2_01_FULL_45_15</name>
    <dbReference type="NCBI Taxonomy" id="1798649"/>
    <lineage>
        <taxon>Bacteria</taxon>
        <taxon>Candidatus Liptoniibacteriota</taxon>
    </lineage>
</organism>
<evidence type="ECO:0000313" key="3">
    <source>
        <dbReference type="EMBL" id="OGZ00965.1"/>
    </source>
</evidence>
<dbReference type="AlphaFoldDB" id="A0A1G2CHV1"/>
<comment type="caution">
    <text evidence="3">The sequence shown here is derived from an EMBL/GenBank/DDBJ whole genome shotgun (WGS) entry which is preliminary data.</text>
</comment>
<evidence type="ECO:0000256" key="1">
    <source>
        <dbReference type="SAM" id="MobiDB-lite"/>
    </source>
</evidence>
<keyword evidence="2" id="KW-0472">Membrane</keyword>
<accession>A0A1G2CHV1</accession>
<proteinExistence type="predicted"/>
<feature type="transmembrane region" description="Helical" evidence="2">
    <location>
        <begin position="12"/>
        <end position="35"/>
    </location>
</feature>
<dbReference type="EMBL" id="MHKZ01000009">
    <property type="protein sequence ID" value="OGZ00965.1"/>
    <property type="molecule type" value="Genomic_DNA"/>
</dbReference>
<feature type="compositionally biased region" description="Low complexity" evidence="1">
    <location>
        <begin position="135"/>
        <end position="145"/>
    </location>
</feature>
<evidence type="ECO:0000313" key="4">
    <source>
        <dbReference type="Proteomes" id="UP000176287"/>
    </source>
</evidence>
<gene>
    <name evidence="3" type="ORF">A3B13_02605</name>
</gene>
<dbReference type="STRING" id="1798649.A3B13_02605"/>